<dbReference type="EMBL" id="CACRXK020008804">
    <property type="protein sequence ID" value="CAB4015679.1"/>
    <property type="molecule type" value="Genomic_DNA"/>
</dbReference>
<proteinExistence type="predicted"/>
<dbReference type="AlphaFoldDB" id="A0A7D9IPK3"/>
<evidence type="ECO:0000313" key="1">
    <source>
        <dbReference type="EMBL" id="CAB4015679.1"/>
    </source>
</evidence>
<accession>A0A7D9IPK3</accession>
<comment type="caution">
    <text evidence="1">The sequence shown here is derived from an EMBL/GenBank/DDBJ whole genome shotgun (WGS) entry which is preliminary data.</text>
</comment>
<evidence type="ECO:0000313" key="2">
    <source>
        <dbReference type="Proteomes" id="UP001152795"/>
    </source>
</evidence>
<organism evidence="1 2">
    <name type="scientific">Paramuricea clavata</name>
    <name type="common">Red gorgonian</name>
    <name type="synonym">Violescent sea-whip</name>
    <dbReference type="NCBI Taxonomy" id="317549"/>
    <lineage>
        <taxon>Eukaryota</taxon>
        <taxon>Metazoa</taxon>
        <taxon>Cnidaria</taxon>
        <taxon>Anthozoa</taxon>
        <taxon>Octocorallia</taxon>
        <taxon>Malacalcyonacea</taxon>
        <taxon>Plexauridae</taxon>
        <taxon>Paramuricea</taxon>
    </lineage>
</organism>
<sequence>MAHPGQDKYRGGCRVAGETRFERLEHTSKSYGSFNARWTVCLSADASTRTVRQLQVGPERNAHRCVHDELVEPGAICLPFIQSTSSSTSQSQKGGSNASVGCTFMDRTAISPSISRPPQPRHQRNWDVSGDNSAITYYNMIIVQLL</sequence>
<dbReference type="Proteomes" id="UP001152795">
    <property type="component" value="Unassembled WGS sequence"/>
</dbReference>
<reference evidence="1" key="1">
    <citation type="submission" date="2020-04" db="EMBL/GenBank/DDBJ databases">
        <authorList>
            <person name="Alioto T."/>
            <person name="Alioto T."/>
            <person name="Gomez Garrido J."/>
        </authorList>
    </citation>
    <scope>NUCLEOTIDE SEQUENCE</scope>
    <source>
        <strain evidence="1">A484AB</strain>
    </source>
</reference>
<name>A0A7D9IPK3_PARCT</name>
<keyword evidence="2" id="KW-1185">Reference proteome</keyword>
<protein>
    <submittedName>
        <fullName evidence="1">Uncharacterized protein</fullName>
    </submittedName>
</protein>
<gene>
    <name evidence="1" type="ORF">PACLA_8A045519</name>
</gene>